<dbReference type="EMBL" id="CM046110">
    <property type="protein sequence ID" value="KAI8422432.1"/>
    <property type="molecule type" value="Genomic_DNA"/>
</dbReference>
<organism evidence="1 2">
    <name type="scientific">Choristoneura fumiferana</name>
    <name type="common">Spruce budworm moth</name>
    <name type="synonym">Archips fumiferana</name>
    <dbReference type="NCBI Taxonomy" id="7141"/>
    <lineage>
        <taxon>Eukaryota</taxon>
        <taxon>Metazoa</taxon>
        <taxon>Ecdysozoa</taxon>
        <taxon>Arthropoda</taxon>
        <taxon>Hexapoda</taxon>
        <taxon>Insecta</taxon>
        <taxon>Pterygota</taxon>
        <taxon>Neoptera</taxon>
        <taxon>Endopterygota</taxon>
        <taxon>Lepidoptera</taxon>
        <taxon>Glossata</taxon>
        <taxon>Ditrysia</taxon>
        <taxon>Tortricoidea</taxon>
        <taxon>Tortricidae</taxon>
        <taxon>Tortricinae</taxon>
        <taxon>Choristoneura</taxon>
    </lineage>
</organism>
<evidence type="ECO:0000313" key="1">
    <source>
        <dbReference type="EMBL" id="KAI8422432.1"/>
    </source>
</evidence>
<name>A0ACC0JEB0_CHOFU</name>
<keyword evidence="2" id="KW-1185">Reference proteome</keyword>
<accession>A0ACC0JEB0</accession>
<reference evidence="1 2" key="1">
    <citation type="journal article" date="2022" name="Genome Biol. Evol.">
        <title>The Spruce Budworm Genome: Reconstructing the Evolutionary History of Antifreeze Proteins.</title>
        <authorList>
            <person name="Beliveau C."/>
            <person name="Gagne P."/>
            <person name="Picq S."/>
            <person name="Vernygora O."/>
            <person name="Keeling C.I."/>
            <person name="Pinkney K."/>
            <person name="Doucet D."/>
            <person name="Wen F."/>
            <person name="Johnston J.S."/>
            <person name="Maaroufi H."/>
            <person name="Boyle B."/>
            <person name="Laroche J."/>
            <person name="Dewar K."/>
            <person name="Juretic N."/>
            <person name="Blackburn G."/>
            <person name="Nisole A."/>
            <person name="Brunet B."/>
            <person name="Brandao M."/>
            <person name="Lumley L."/>
            <person name="Duan J."/>
            <person name="Quan G."/>
            <person name="Lucarotti C.J."/>
            <person name="Roe A.D."/>
            <person name="Sperling F.A.H."/>
            <person name="Levesque R.C."/>
            <person name="Cusson M."/>
        </authorList>
    </citation>
    <scope>NUCLEOTIDE SEQUENCE [LARGE SCALE GENOMIC DNA]</scope>
    <source>
        <strain evidence="1">Glfc:IPQL:Cfum</strain>
    </source>
</reference>
<evidence type="ECO:0000313" key="2">
    <source>
        <dbReference type="Proteomes" id="UP001064048"/>
    </source>
</evidence>
<protein>
    <submittedName>
        <fullName evidence="1">Uncharacterized protein</fullName>
    </submittedName>
</protein>
<dbReference type="Proteomes" id="UP001064048">
    <property type="component" value="Chromosome 10"/>
</dbReference>
<proteinExistence type="predicted"/>
<comment type="caution">
    <text evidence="1">The sequence shown here is derived from an EMBL/GenBank/DDBJ whole genome shotgun (WGS) entry which is preliminary data.</text>
</comment>
<gene>
    <name evidence="1" type="ORF">MSG28_006272</name>
</gene>
<sequence length="322" mass="36814">MRAFVAILTLAVWPCCAYAPSADLLNYLPRSLLAALHIEGTPLENLVACSQTLGPLKCLQALSAWRATNAADILPKQQGTYFNLTEDIKRFPWKKYSNRSQEQIYSELCFGTEKMLQYRSLKLNAVPGYSFELKSKKNGNLNIDVYSNDENESGRSSMKKLRKQFYSIAPLLLVPGLIMSAILPFVLPALKMSVVAAGMLNNMALSSAVFTLLRNNAFNDRYEKKVVYVNAGWRNKKPHLHEEETQFHNVYEHSDNNNNYFNHVSENEHQEVVGEDFDNVEDIPSNTALMDNYYGSNNKFVNIIGYKNRIHEMKKRRKNRKV</sequence>